<proteinExistence type="predicted"/>
<sequence>MLTYSHFQALSAAEQQAHAKTWGIFIVSRPCGSFIVDLYYLAGYYCELWRPLPAAHVAYVRPFFEQAQLYPYLSLISLPHNLLA</sequence>
<reference evidence="1 2" key="1">
    <citation type="submission" date="2019-04" db="EMBL/GenBank/DDBJ databases">
        <authorList>
            <person name="Feng G."/>
            <person name="Zhang J."/>
            <person name="Zhu H."/>
        </authorList>
    </citation>
    <scope>NUCLEOTIDE SEQUENCE [LARGE SCALE GENOMIC DNA]</scope>
    <source>
        <strain evidence="1 2">9PBR-1</strain>
    </source>
</reference>
<protein>
    <submittedName>
        <fullName evidence="1">Uncharacterized protein</fullName>
    </submittedName>
</protein>
<evidence type="ECO:0000313" key="2">
    <source>
        <dbReference type="Proteomes" id="UP000298471"/>
    </source>
</evidence>
<evidence type="ECO:0000313" key="1">
    <source>
        <dbReference type="EMBL" id="TGE29689.1"/>
    </source>
</evidence>
<name>A0A4Z0QKA2_9BACT</name>
<dbReference type="RefSeq" id="WP_135394379.1">
    <property type="nucleotide sequence ID" value="NZ_SRMB01000001.1"/>
</dbReference>
<keyword evidence="2" id="KW-1185">Reference proteome</keyword>
<dbReference type="OrthoDB" id="886340at2"/>
<organism evidence="1 2">
    <name type="scientific">Hymenobacter metallicola</name>
    <dbReference type="NCBI Taxonomy" id="2563114"/>
    <lineage>
        <taxon>Bacteria</taxon>
        <taxon>Pseudomonadati</taxon>
        <taxon>Bacteroidota</taxon>
        <taxon>Cytophagia</taxon>
        <taxon>Cytophagales</taxon>
        <taxon>Hymenobacteraceae</taxon>
        <taxon>Hymenobacter</taxon>
    </lineage>
</organism>
<dbReference type="AlphaFoldDB" id="A0A4Z0QKA2"/>
<gene>
    <name evidence="1" type="ORF">E5K02_09600</name>
</gene>
<accession>A0A4Z0QKA2</accession>
<dbReference type="EMBL" id="SRMB01000001">
    <property type="protein sequence ID" value="TGE29689.1"/>
    <property type="molecule type" value="Genomic_DNA"/>
</dbReference>
<comment type="caution">
    <text evidence="1">The sequence shown here is derived from an EMBL/GenBank/DDBJ whole genome shotgun (WGS) entry which is preliminary data.</text>
</comment>
<dbReference type="Proteomes" id="UP000298471">
    <property type="component" value="Unassembled WGS sequence"/>
</dbReference>